<protein>
    <submittedName>
        <fullName evidence="1">Uncharacterized protein</fullName>
    </submittedName>
</protein>
<reference evidence="2" key="1">
    <citation type="journal article" date="2019" name="Int. J. Syst. Evol. Microbiol.">
        <title>The Global Catalogue of Microorganisms (GCM) 10K type strain sequencing project: providing services to taxonomists for standard genome sequencing and annotation.</title>
        <authorList>
            <consortium name="The Broad Institute Genomics Platform"/>
            <consortium name="The Broad Institute Genome Sequencing Center for Infectious Disease"/>
            <person name="Wu L."/>
            <person name="Ma J."/>
        </authorList>
    </citation>
    <scope>NUCLEOTIDE SEQUENCE [LARGE SCALE GENOMIC DNA]</scope>
    <source>
        <strain evidence="2">JCM 17525</strain>
    </source>
</reference>
<dbReference type="EMBL" id="BAABBI010000003">
    <property type="protein sequence ID" value="GAA3789505.1"/>
    <property type="molecule type" value="Genomic_DNA"/>
</dbReference>
<comment type="caution">
    <text evidence="1">The sequence shown here is derived from an EMBL/GenBank/DDBJ whole genome shotgun (WGS) entry which is preliminary data.</text>
</comment>
<keyword evidence="2" id="KW-1185">Reference proteome</keyword>
<accession>A0ABP7HCF1</accession>
<proteinExistence type="predicted"/>
<evidence type="ECO:0000313" key="1">
    <source>
        <dbReference type="EMBL" id="GAA3789505.1"/>
    </source>
</evidence>
<organism evidence="1 2">
    <name type="scientific">Corallibacter vietnamensis</name>
    <dbReference type="NCBI Taxonomy" id="904130"/>
    <lineage>
        <taxon>Bacteria</taxon>
        <taxon>Pseudomonadati</taxon>
        <taxon>Bacteroidota</taxon>
        <taxon>Flavobacteriia</taxon>
        <taxon>Flavobacteriales</taxon>
        <taxon>Flavobacteriaceae</taxon>
        <taxon>Corallibacter</taxon>
    </lineage>
</organism>
<name>A0ABP7HCF1_9FLAO</name>
<gene>
    <name evidence="1" type="ORF">GCM10022271_22460</name>
</gene>
<sequence length="50" mass="5920">MLIDKKNLTKSKKLTAYLLTKIVLEIVNKKNKKDRTNTYHYYLIGYISSI</sequence>
<evidence type="ECO:0000313" key="2">
    <source>
        <dbReference type="Proteomes" id="UP001501456"/>
    </source>
</evidence>
<dbReference type="Proteomes" id="UP001501456">
    <property type="component" value="Unassembled WGS sequence"/>
</dbReference>